<reference evidence="1 2" key="2">
    <citation type="journal article" date="2022" name="Mol. Ecol. Resour.">
        <title>The genomes of chicory, endive, great burdock and yacon provide insights into Asteraceae paleo-polyploidization history and plant inulin production.</title>
        <authorList>
            <person name="Fan W."/>
            <person name="Wang S."/>
            <person name="Wang H."/>
            <person name="Wang A."/>
            <person name="Jiang F."/>
            <person name="Liu H."/>
            <person name="Zhao H."/>
            <person name="Xu D."/>
            <person name="Zhang Y."/>
        </authorList>
    </citation>
    <scope>NUCLEOTIDE SEQUENCE [LARGE SCALE GENOMIC DNA]</scope>
    <source>
        <strain evidence="2">cv. Punajuju</strain>
        <tissue evidence="1">Leaves</tissue>
    </source>
</reference>
<reference evidence="2" key="1">
    <citation type="journal article" date="2022" name="Mol. Ecol. Resour.">
        <title>The genomes of chicory, endive, great burdock and yacon provide insights into Asteraceae palaeo-polyploidization history and plant inulin production.</title>
        <authorList>
            <person name="Fan W."/>
            <person name="Wang S."/>
            <person name="Wang H."/>
            <person name="Wang A."/>
            <person name="Jiang F."/>
            <person name="Liu H."/>
            <person name="Zhao H."/>
            <person name="Xu D."/>
            <person name="Zhang Y."/>
        </authorList>
    </citation>
    <scope>NUCLEOTIDE SEQUENCE [LARGE SCALE GENOMIC DNA]</scope>
    <source>
        <strain evidence="2">cv. Punajuju</strain>
    </source>
</reference>
<keyword evidence="2" id="KW-1185">Reference proteome</keyword>
<comment type="caution">
    <text evidence="1">The sequence shown here is derived from an EMBL/GenBank/DDBJ whole genome shotgun (WGS) entry which is preliminary data.</text>
</comment>
<accession>A0ACB9F018</accession>
<dbReference type="EMBL" id="CM042011">
    <property type="protein sequence ID" value="KAI3764290.1"/>
    <property type="molecule type" value="Genomic_DNA"/>
</dbReference>
<evidence type="ECO:0000313" key="1">
    <source>
        <dbReference type="EMBL" id="KAI3764290.1"/>
    </source>
</evidence>
<name>A0ACB9F018_CICIN</name>
<sequence length="185" mass="20775">MEPCSVGPCCCDIWSAHYKFGVGSCGLSEGLGCLVPRVSCYFRQTTRTISVLKKEFPKGVDIVYESVGGDMFGLCFNVLAIYGRMVVIGMISQYQGEDGWKPRNYTGLCEKILAKSQTLPKSFCKTFRNFTAVSPPFSTEPTSPPEEETGIVYQDEKFDWFSHWYVLMPVCDLRRPFIKSRGPAV</sequence>
<evidence type="ECO:0000313" key="2">
    <source>
        <dbReference type="Proteomes" id="UP001055811"/>
    </source>
</evidence>
<dbReference type="Proteomes" id="UP001055811">
    <property type="component" value="Linkage Group LG03"/>
</dbReference>
<protein>
    <submittedName>
        <fullName evidence="1">Uncharacterized protein</fullName>
    </submittedName>
</protein>
<organism evidence="1 2">
    <name type="scientific">Cichorium intybus</name>
    <name type="common">Chicory</name>
    <dbReference type="NCBI Taxonomy" id="13427"/>
    <lineage>
        <taxon>Eukaryota</taxon>
        <taxon>Viridiplantae</taxon>
        <taxon>Streptophyta</taxon>
        <taxon>Embryophyta</taxon>
        <taxon>Tracheophyta</taxon>
        <taxon>Spermatophyta</taxon>
        <taxon>Magnoliopsida</taxon>
        <taxon>eudicotyledons</taxon>
        <taxon>Gunneridae</taxon>
        <taxon>Pentapetalae</taxon>
        <taxon>asterids</taxon>
        <taxon>campanulids</taxon>
        <taxon>Asterales</taxon>
        <taxon>Asteraceae</taxon>
        <taxon>Cichorioideae</taxon>
        <taxon>Cichorieae</taxon>
        <taxon>Cichoriinae</taxon>
        <taxon>Cichorium</taxon>
    </lineage>
</organism>
<gene>
    <name evidence="1" type="ORF">L2E82_14297</name>
</gene>
<proteinExistence type="predicted"/>